<name>A0A6C1B6D6_9RHOO</name>
<protein>
    <recommendedName>
        <fullName evidence="5">Lipoprotein</fullName>
    </recommendedName>
</protein>
<dbReference type="AlphaFoldDB" id="A0A6C1B6D6"/>
<feature type="signal peptide" evidence="2">
    <location>
        <begin position="1"/>
        <end position="21"/>
    </location>
</feature>
<dbReference type="EMBL" id="CP048836">
    <property type="protein sequence ID" value="QID19292.1"/>
    <property type="molecule type" value="Genomic_DNA"/>
</dbReference>
<accession>A0A6C1B6D6</accession>
<evidence type="ECO:0000313" key="3">
    <source>
        <dbReference type="EMBL" id="QID19292.1"/>
    </source>
</evidence>
<dbReference type="RefSeq" id="WP_173767749.1">
    <property type="nucleotide sequence ID" value="NZ_CP048836.1"/>
</dbReference>
<organism evidence="3 4">
    <name type="scientific">Nitrogeniibacter mangrovi</name>
    <dbReference type="NCBI Taxonomy" id="2016596"/>
    <lineage>
        <taxon>Bacteria</taxon>
        <taxon>Pseudomonadati</taxon>
        <taxon>Pseudomonadota</taxon>
        <taxon>Betaproteobacteria</taxon>
        <taxon>Rhodocyclales</taxon>
        <taxon>Zoogloeaceae</taxon>
        <taxon>Nitrogeniibacter</taxon>
    </lineage>
</organism>
<evidence type="ECO:0000256" key="1">
    <source>
        <dbReference type="SAM" id="MobiDB-lite"/>
    </source>
</evidence>
<proteinExistence type="predicted"/>
<keyword evidence="2" id="KW-0732">Signal</keyword>
<keyword evidence="4" id="KW-1185">Reference proteome</keyword>
<gene>
    <name evidence="3" type="ORF">G3580_17720</name>
</gene>
<feature type="region of interest" description="Disordered" evidence="1">
    <location>
        <begin position="24"/>
        <end position="76"/>
    </location>
</feature>
<dbReference type="KEGG" id="azq:G3580_17720"/>
<dbReference type="Proteomes" id="UP000501991">
    <property type="component" value="Chromosome"/>
</dbReference>
<evidence type="ECO:0008006" key="5">
    <source>
        <dbReference type="Google" id="ProtNLM"/>
    </source>
</evidence>
<reference evidence="3 4" key="1">
    <citation type="submission" date="2020-02" db="EMBL/GenBank/DDBJ databases">
        <title>Nitrogenibacter mangrovi gen. nov., sp. nov. isolated from mangrove sediment, a denitrifying betaproteobacterium.</title>
        <authorList>
            <person name="Liao H."/>
            <person name="Tian Y."/>
        </authorList>
    </citation>
    <scope>NUCLEOTIDE SEQUENCE [LARGE SCALE GENOMIC DNA]</scope>
    <source>
        <strain evidence="3 4">M9-3-2</strain>
    </source>
</reference>
<feature type="compositionally biased region" description="Low complexity" evidence="1">
    <location>
        <begin position="24"/>
        <end position="37"/>
    </location>
</feature>
<dbReference type="PROSITE" id="PS51257">
    <property type="entry name" value="PROKAR_LIPOPROTEIN"/>
    <property type="match status" value="1"/>
</dbReference>
<evidence type="ECO:0000313" key="4">
    <source>
        <dbReference type="Proteomes" id="UP000501991"/>
    </source>
</evidence>
<evidence type="ECO:0000256" key="2">
    <source>
        <dbReference type="SAM" id="SignalP"/>
    </source>
</evidence>
<feature type="chain" id="PRO_5025677230" description="Lipoprotein" evidence="2">
    <location>
        <begin position="22"/>
        <end position="237"/>
    </location>
</feature>
<sequence>MLRLRTLTVAAATVLLTACTATTPTRPDSAAAASTETPAEKAEPAAAPEASAPDEDQAGSGEAAAQPGTDATGSPKQIYYTENEYTQMTACVGLADAAMHTAIRKRSGMELDDAKNIYRSRPHPDEHMAIVEQVYADTVGNVWDYTVRQFQQCSALQAQVPPERLQLASYCMQRQMIGDLTYSFKASGRPISDAYGYFAKFTSPVVKQIIDAVYATDAAKDEVKTQLWTSCMTPITG</sequence>